<protein>
    <submittedName>
        <fullName evidence="3">Uncharacterized protein</fullName>
    </submittedName>
</protein>
<evidence type="ECO:0000256" key="1">
    <source>
        <dbReference type="SAM" id="MobiDB-lite"/>
    </source>
</evidence>
<keyword evidence="2" id="KW-1133">Transmembrane helix</keyword>
<gene>
    <name evidence="3" type="ORF">CLOSTHATH_03719</name>
</gene>
<evidence type="ECO:0000313" key="3">
    <source>
        <dbReference type="EMBL" id="EFC98048.1"/>
    </source>
</evidence>
<comment type="caution">
    <text evidence="3">The sequence shown here is derived from an EMBL/GenBank/DDBJ whole genome shotgun (WGS) entry which is preliminary data.</text>
</comment>
<keyword evidence="2" id="KW-0472">Membrane</keyword>
<evidence type="ECO:0000313" key="4">
    <source>
        <dbReference type="Proteomes" id="UP000004968"/>
    </source>
</evidence>
<dbReference type="Proteomes" id="UP000004968">
    <property type="component" value="Unassembled WGS sequence"/>
</dbReference>
<sequence>MLFENLGGEKRMKKDKKKPLPAQRKNVFGRKWYSTNISATEYFDNNLNDCWQAIYKLSLLVIVMIVILFRKGLFNHFNNFIVNISSKLKERFSPGN</sequence>
<reference evidence="3 4" key="1">
    <citation type="submission" date="2010-01" db="EMBL/GenBank/DDBJ databases">
        <authorList>
            <person name="Weinstock G."/>
            <person name="Sodergren E."/>
            <person name="Clifton S."/>
            <person name="Fulton L."/>
            <person name="Fulton B."/>
            <person name="Courtney L."/>
            <person name="Fronick C."/>
            <person name="Harrison M."/>
            <person name="Strong C."/>
            <person name="Farmer C."/>
            <person name="Delahaunty K."/>
            <person name="Markovic C."/>
            <person name="Hall O."/>
            <person name="Minx P."/>
            <person name="Tomlinson C."/>
            <person name="Mitreva M."/>
            <person name="Nelson J."/>
            <person name="Hou S."/>
            <person name="Wollam A."/>
            <person name="Pepin K.H."/>
            <person name="Johnson M."/>
            <person name="Bhonagiri V."/>
            <person name="Nash W.E."/>
            <person name="Warren W."/>
            <person name="Chinwalla A."/>
            <person name="Mardis E.R."/>
            <person name="Wilson R.K."/>
        </authorList>
    </citation>
    <scope>NUCLEOTIDE SEQUENCE [LARGE SCALE GENOMIC DNA]</scope>
    <source>
        <strain evidence="3 4">DSM 13479</strain>
    </source>
</reference>
<proteinExistence type="predicted"/>
<keyword evidence="2" id="KW-0812">Transmembrane</keyword>
<name>D3AJC8_9FIRM</name>
<dbReference type="EMBL" id="ACIO01000312">
    <property type="protein sequence ID" value="EFC98048.1"/>
    <property type="molecule type" value="Genomic_DNA"/>
</dbReference>
<accession>D3AJC8</accession>
<organism evidence="3 4">
    <name type="scientific">Hungatella hathewayi DSM 13479</name>
    <dbReference type="NCBI Taxonomy" id="566550"/>
    <lineage>
        <taxon>Bacteria</taxon>
        <taxon>Bacillati</taxon>
        <taxon>Bacillota</taxon>
        <taxon>Clostridia</taxon>
        <taxon>Lachnospirales</taxon>
        <taxon>Lachnospiraceae</taxon>
        <taxon>Hungatella</taxon>
    </lineage>
</organism>
<feature type="region of interest" description="Disordered" evidence="1">
    <location>
        <begin position="1"/>
        <end position="22"/>
    </location>
</feature>
<evidence type="ECO:0000256" key="2">
    <source>
        <dbReference type="SAM" id="Phobius"/>
    </source>
</evidence>
<dbReference type="HOGENOM" id="CLU_2355886_0_0_9"/>
<dbReference type="AlphaFoldDB" id="D3AJC8"/>
<feature type="transmembrane region" description="Helical" evidence="2">
    <location>
        <begin position="53"/>
        <end position="69"/>
    </location>
</feature>